<dbReference type="GO" id="GO:0046872">
    <property type="term" value="F:metal ion binding"/>
    <property type="evidence" value="ECO:0007669"/>
    <property type="project" value="UniProtKB-KW"/>
</dbReference>
<dbReference type="Gene3D" id="3.40.30.10">
    <property type="entry name" value="Glutaredoxin"/>
    <property type="match status" value="1"/>
</dbReference>
<keyword evidence="3 7" id="KW-0479">Metal-binding</keyword>
<dbReference type="PROSITE" id="PS01099">
    <property type="entry name" value="COMPLEX1_24K"/>
    <property type="match status" value="1"/>
</dbReference>
<dbReference type="GO" id="GO:0051537">
    <property type="term" value="F:2 iron, 2 sulfur cluster binding"/>
    <property type="evidence" value="ECO:0007669"/>
    <property type="project" value="UniProtKB-KW"/>
</dbReference>
<comment type="similarity">
    <text evidence="1">Belongs to the complex I 24 kDa subunit family.</text>
</comment>
<evidence type="ECO:0000256" key="1">
    <source>
        <dbReference type="ARBA" id="ARBA00010643"/>
    </source>
</evidence>
<evidence type="ECO:0000256" key="5">
    <source>
        <dbReference type="ARBA" id="ARBA00023014"/>
    </source>
</evidence>
<gene>
    <name evidence="8" type="ORF">BIY37_08335</name>
</gene>
<dbReference type="PANTHER" id="PTHR43342:SF1">
    <property type="entry name" value="BIFURCATING [FEFE] HYDROGENASE GAMMA SUBUNIT"/>
    <property type="match status" value="1"/>
</dbReference>
<dbReference type="CDD" id="cd03064">
    <property type="entry name" value="TRX_Fd_NuoE"/>
    <property type="match status" value="1"/>
</dbReference>
<keyword evidence="4 7" id="KW-0408">Iron</keyword>
<dbReference type="EMBL" id="MJUW02000087">
    <property type="protein sequence ID" value="OQD45463.1"/>
    <property type="molecule type" value="Genomic_DNA"/>
</dbReference>
<dbReference type="NCBIfam" id="NF005722">
    <property type="entry name" value="PRK07539.1-2"/>
    <property type="match status" value="1"/>
</dbReference>
<comment type="cofactor">
    <cofactor evidence="7">
        <name>[2Fe-2S] cluster</name>
        <dbReference type="ChEBI" id="CHEBI:190135"/>
    </cofactor>
    <text evidence="7">Binds 1 [2Fe-2S] cluster.</text>
</comment>
<dbReference type="Proteomes" id="UP000242219">
    <property type="component" value="Unassembled WGS sequence"/>
</dbReference>
<dbReference type="InterPro" id="IPR002023">
    <property type="entry name" value="NuoE-like"/>
</dbReference>
<dbReference type="Gene3D" id="1.10.10.1590">
    <property type="entry name" value="NADH-quinone oxidoreductase subunit E"/>
    <property type="match status" value="1"/>
</dbReference>
<dbReference type="InterPro" id="IPR041921">
    <property type="entry name" value="NuoE_N"/>
</dbReference>
<sequence>MHKPVTASEKSKPLADLTKCRDILAKYTSATSADLIPILQQIQDAYGYLPQNVLEEITARVRIPLSKIYGVITFYSQFSLEPRGKHTIKVCVGTACHIKGAPDIKKKITEVLHIQEGETTKDYKFTYEPVACLGTCFLAPVMMVNERYYGKLTTEKTEQILKSY</sequence>
<evidence type="ECO:0000256" key="3">
    <source>
        <dbReference type="ARBA" id="ARBA00022723"/>
    </source>
</evidence>
<protein>
    <submittedName>
        <fullName evidence="8">NADH-quinone oxidoreductase subunit E</fullName>
    </submittedName>
</protein>
<reference evidence="8 9" key="1">
    <citation type="journal article" date="2016" name="Genome Announc.">
        <title>Draft Genome Sequence of the Anaerobic Ammonium-Oxidizing Bacterium 'Candidatus Brocadia sp. 40'.</title>
        <authorList>
            <person name="Ali M."/>
            <person name="Haroon M.F."/>
            <person name="Narita Y."/>
            <person name="Zhang L."/>
            <person name="Rangel Shaw D."/>
            <person name="Okabe S."/>
            <person name="Saikaly P.E."/>
        </authorList>
    </citation>
    <scope>NUCLEOTIDE SEQUENCE [LARGE SCALE GENOMIC DNA]</scope>
    <source>
        <strain evidence="8 9">40</strain>
    </source>
</reference>
<evidence type="ECO:0000256" key="7">
    <source>
        <dbReference type="PIRSR" id="PIRSR000216-1"/>
    </source>
</evidence>
<accession>A0A1V6LZA0</accession>
<dbReference type="InterPro" id="IPR042128">
    <property type="entry name" value="NuoE_dom"/>
</dbReference>
<evidence type="ECO:0000256" key="4">
    <source>
        <dbReference type="ARBA" id="ARBA00023004"/>
    </source>
</evidence>
<dbReference type="SUPFAM" id="SSF52833">
    <property type="entry name" value="Thioredoxin-like"/>
    <property type="match status" value="1"/>
</dbReference>
<feature type="binding site" evidence="7">
    <location>
        <position position="96"/>
    </location>
    <ligand>
        <name>[2Fe-2S] cluster</name>
        <dbReference type="ChEBI" id="CHEBI:190135"/>
    </ligand>
</feature>
<keyword evidence="9" id="KW-1185">Reference proteome</keyword>
<dbReference type="Pfam" id="PF01257">
    <property type="entry name" value="2Fe-2S_thioredx"/>
    <property type="match status" value="1"/>
</dbReference>
<dbReference type="AlphaFoldDB" id="A0A1V6LZA0"/>
<organism evidence="8 9">
    <name type="scientific">Candidatus Brocadia sapporoensis</name>
    <dbReference type="NCBI Taxonomy" id="392547"/>
    <lineage>
        <taxon>Bacteria</taxon>
        <taxon>Pseudomonadati</taxon>
        <taxon>Planctomycetota</taxon>
        <taxon>Candidatus Brocadiia</taxon>
        <taxon>Candidatus Brocadiales</taxon>
        <taxon>Candidatus Brocadiaceae</taxon>
        <taxon>Candidatus Brocadia</taxon>
    </lineage>
</organism>
<feature type="binding site" evidence="7">
    <location>
        <position position="136"/>
    </location>
    <ligand>
        <name>[2Fe-2S] cluster</name>
        <dbReference type="ChEBI" id="CHEBI:190135"/>
    </ligand>
</feature>
<comment type="caution">
    <text evidence="8">The sequence shown here is derived from an EMBL/GenBank/DDBJ whole genome shotgun (WGS) entry which is preliminary data.</text>
</comment>
<proteinExistence type="inferred from homology"/>
<evidence type="ECO:0000256" key="6">
    <source>
        <dbReference type="ARBA" id="ARBA00034078"/>
    </source>
</evidence>
<evidence type="ECO:0000256" key="2">
    <source>
        <dbReference type="ARBA" id="ARBA00022714"/>
    </source>
</evidence>
<name>A0A1V6LZA0_9BACT</name>
<keyword evidence="2 7" id="KW-0001">2Fe-2S</keyword>
<evidence type="ECO:0000313" key="8">
    <source>
        <dbReference type="EMBL" id="OQD45463.1"/>
    </source>
</evidence>
<comment type="cofactor">
    <cofactor evidence="6">
        <name>[2Fe-2S] cluster</name>
        <dbReference type="ChEBI" id="CHEBI:190135"/>
    </cofactor>
</comment>
<feature type="binding site" evidence="7">
    <location>
        <position position="91"/>
    </location>
    <ligand>
        <name>[2Fe-2S] cluster</name>
        <dbReference type="ChEBI" id="CHEBI:190135"/>
    </ligand>
</feature>
<dbReference type="PANTHER" id="PTHR43342">
    <property type="entry name" value="NADH-QUINONE OXIDOREDUCTASE, E SUBUNIT"/>
    <property type="match status" value="1"/>
</dbReference>
<feature type="binding site" evidence="7">
    <location>
        <position position="132"/>
    </location>
    <ligand>
        <name>[2Fe-2S] cluster</name>
        <dbReference type="ChEBI" id="CHEBI:190135"/>
    </ligand>
</feature>
<dbReference type="GO" id="GO:0016491">
    <property type="term" value="F:oxidoreductase activity"/>
    <property type="evidence" value="ECO:0007669"/>
    <property type="project" value="InterPro"/>
</dbReference>
<evidence type="ECO:0000313" key="9">
    <source>
        <dbReference type="Proteomes" id="UP000242219"/>
    </source>
</evidence>
<keyword evidence="5 7" id="KW-0411">Iron-sulfur</keyword>
<dbReference type="FunFam" id="3.40.30.10:FF:000015">
    <property type="entry name" value="NADH-quinone oxidoreductase subunit E"/>
    <property type="match status" value="1"/>
</dbReference>
<dbReference type="InterPro" id="IPR028431">
    <property type="entry name" value="NADP_DH_HndA-like"/>
</dbReference>
<dbReference type="PIRSF" id="PIRSF000216">
    <property type="entry name" value="NADH_DH_24kDa"/>
    <property type="match status" value="1"/>
</dbReference>
<dbReference type="InterPro" id="IPR036249">
    <property type="entry name" value="Thioredoxin-like_sf"/>
</dbReference>